<dbReference type="Proteomes" id="UP000003455">
    <property type="component" value="Chromosome"/>
</dbReference>
<comment type="caution">
    <text evidence="1">The sequence shown here is derived from an EMBL/GenBank/DDBJ whole genome shotgun (WGS) entry which is preliminary data.</text>
</comment>
<proteinExistence type="predicted"/>
<dbReference type="AlphaFoldDB" id="A0A0E1X6Y9"/>
<reference evidence="1" key="1">
    <citation type="submission" date="2010-05" db="EMBL/GenBank/DDBJ databases">
        <authorList>
            <person name="Muzny D."/>
            <person name="Qin X."/>
            <person name="Buhay C."/>
            <person name="Dugan-Rocha S."/>
            <person name="Ding Y."/>
            <person name="Chen G."/>
            <person name="Hawes A."/>
            <person name="Holder M."/>
            <person name="Jhangiani S."/>
            <person name="Johnson A."/>
            <person name="Khan Z."/>
            <person name="Li Z."/>
            <person name="Liu W."/>
            <person name="Liu X."/>
            <person name="Perez L."/>
            <person name="Shen H."/>
            <person name="Wang Q."/>
            <person name="Watt J."/>
            <person name="Xi L."/>
            <person name="Xin Y."/>
            <person name="Zhou J."/>
            <person name="Deng J."/>
            <person name="Jiang H."/>
            <person name="Liu Y."/>
            <person name="Qu J."/>
            <person name="Song X.-Z."/>
            <person name="Zhang L."/>
            <person name="Villasana D."/>
            <person name="Johnson A."/>
            <person name="Liu J."/>
            <person name="Liyanage D."/>
            <person name="Lorensuhewa L."/>
            <person name="Robinson T."/>
            <person name="Song A."/>
            <person name="Song B.-B."/>
            <person name="Dinh H."/>
            <person name="Thornton R."/>
            <person name="Coyle M."/>
            <person name="Francisco L."/>
            <person name="Jackson L."/>
            <person name="Javaid M."/>
            <person name="Korchina V."/>
            <person name="Kovar C."/>
            <person name="Mata R."/>
            <person name="Mathew T."/>
            <person name="Ngo R."/>
            <person name="Nguyen L."/>
            <person name="Nguyen N."/>
            <person name="Okwuonu G."/>
            <person name="Ongeri F."/>
            <person name="Pham C."/>
            <person name="Simmons D."/>
            <person name="Wilczek-Boney K."/>
            <person name="Hale W."/>
            <person name="Jakkamsetti A."/>
            <person name="Pham P."/>
            <person name="Ruth R."/>
            <person name="San Lucas F."/>
            <person name="Warren J."/>
            <person name="Zhang J."/>
            <person name="Zhao Z."/>
            <person name="Zhou C."/>
            <person name="Zhu D."/>
            <person name="Lee S."/>
            <person name="Bess C."/>
            <person name="Blankenburg K."/>
            <person name="Forbes L."/>
            <person name="Fu Q."/>
            <person name="Gubbala S."/>
            <person name="Hirani K."/>
            <person name="Jayaseelan J.C."/>
            <person name="Lara F."/>
            <person name="Munidasa M."/>
            <person name="Palculict T."/>
            <person name="Patil S."/>
            <person name="Pu L.-L."/>
            <person name="Saada N."/>
            <person name="Tang L."/>
            <person name="Weissenberger G."/>
            <person name="Zhu Y."/>
            <person name="Hemphill L."/>
            <person name="Shang Y."/>
            <person name="Youmans B."/>
            <person name="Ayvaz T."/>
            <person name="Ross M."/>
            <person name="Santibanez J."/>
            <person name="Aqrawi P."/>
            <person name="Gross S."/>
            <person name="Joshi V."/>
            <person name="Fowler G."/>
            <person name="Nazareth L."/>
            <person name="Reid J."/>
            <person name="Worley K."/>
            <person name="Petrosino J."/>
            <person name="Highlander S."/>
            <person name="Gibbs R."/>
        </authorList>
    </citation>
    <scope>NUCLEOTIDE SEQUENCE [LARGE SCALE GENOMIC DNA]</scope>
    <source>
        <strain evidence="1">MN8</strain>
    </source>
</reference>
<gene>
    <name evidence="1" type="ORF">HMPREF0769_11389</name>
</gene>
<organism evidence="1">
    <name type="scientific">Staphylococcus aureus subsp. aureus MN8</name>
    <dbReference type="NCBI Taxonomy" id="548470"/>
    <lineage>
        <taxon>Bacteria</taxon>
        <taxon>Bacillati</taxon>
        <taxon>Bacillota</taxon>
        <taxon>Bacilli</taxon>
        <taxon>Bacillales</taxon>
        <taxon>Staphylococcaceae</taxon>
        <taxon>Staphylococcus</taxon>
    </lineage>
</organism>
<evidence type="ECO:0000313" key="1">
    <source>
        <dbReference type="EMBL" id="EFH95179.1"/>
    </source>
</evidence>
<dbReference type="EMBL" id="ACJA02000003">
    <property type="protein sequence ID" value="EFH95179.1"/>
    <property type="molecule type" value="Genomic_DNA"/>
</dbReference>
<name>A0A0E1X6Y9_STAAU</name>
<dbReference type="HOGENOM" id="CLU_177844_0_0_9"/>
<accession>A0A0E1X6Y9</accession>
<dbReference type="PROSITE" id="PS51257">
    <property type="entry name" value="PROKAR_LIPOPROTEIN"/>
    <property type="match status" value="1"/>
</dbReference>
<protein>
    <submittedName>
        <fullName evidence="1">Oligopeptide ABC transporter, oligopeptide-binding protein</fullName>
    </submittedName>
</protein>
<sequence>MGKLIKYISILLIVVLVLSACGKSSNKDEGVKDATKTEASKHKGGTLNVALTAPPSGVYSSLLNSTHADAVVEGYFNENLLTIVDLSI</sequence>